<evidence type="ECO:0000313" key="3">
    <source>
        <dbReference type="EnsemblPlants" id="OMERI01G34240.3"/>
    </source>
</evidence>
<sequence>MAMNPASTKKYAAQLQDIHISCLESVRVAVAVDRNAEPPHVSQARKGLLAMVGERERLEQRVPHEDALHRRLVEHLACGRELAERRVGVDEAGGEERVGAEDGVRLEPPVHGRGERRVPGPRGGEEDRLVRCVGAGRPWRSAAARARRPLAHSVCTRWFAFAGGGVGGGWDASDATHLDRDTLGRALGPAAGRERWRREACGEAGAGADMGWRRRRRRRRRSGRGASGFTVFGIFFRGWGERRRRAAAVEKRGDFLLW</sequence>
<evidence type="ECO:0000256" key="2">
    <source>
        <dbReference type="SAM" id="Phobius"/>
    </source>
</evidence>
<dbReference type="EnsemblPlants" id="OMERI01G34240.3">
    <property type="protein sequence ID" value="OMERI01G34240.3"/>
    <property type="gene ID" value="OMERI01G34240"/>
</dbReference>
<keyword evidence="2" id="KW-1133">Transmembrane helix</keyword>
<evidence type="ECO:0000313" key="4">
    <source>
        <dbReference type="Proteomes" id="UP000008021"/>
    </source>
</evidence>
<keyword evidence="2" id="KW-0812">Transmembrane</keyword>
<name>A0A0E0CAA7_9ORYZ</name>
<dbReference type="AlphaFoldDB" id="A0A0E0CAA7"/>
<reference evidence="3" key="2">
    <citation type="submission" date="2018-05" db="EMBL/GenBank/DDBJ databases">
        <title>OmerRS3 (Oryza meridionalis Reference Sequence Version 3).</title>
        <authorList>
            <person name="Zhang J."/>
            <person name="Kudrna D."/>
            <person name="Lee S."/>
            <person name="Talag J."/>
            <person name="Welchert J."/>
            <person name="Wing R.A."/>
        </authorList>
    </citation>
    <scope>NUCLEOTIDE SEQUENCE [LARGE SCALE GENOMIC DNA]</scope>
    <source>
        <strain evidence="3">cv. OR44</strain>
    </source>
</reference>
<keyword evidence="2" id="KW-0472">Membrane</keyword>
<organism evidence="3">
    <name type="scientific">Oryza meridionalis</name>
    <dbReference type="NCBI Taxonomy" id="40149"/>
    <lineage>
        <taxon>Eukaryota</taxon>
        <taxon>Viridiplantae</taxon>
        <taxon>Streptophyta</taxon>
        <taxon>Embryophyta</taxon>
        <taxon>Tracheophyta</taxon>
        <taxon>Spermatophyta</taxon>
        <taxon>Magnoliopsida</taxon>
        <taxon>Liliopsida</taxon>
        <taxon>Poales</taxon>
        <taxon>Poaceae</taxon>
        <taxon>BOP clade</taxon>
        <taxon>Oryzoideae</taxon>
        <taxon>Oryzeae</taxon>
        <taxon>Oryzinae</taxon>
        <taxon>Oryza</taxon>
    </lineage>
</organism>
<feature type="transmembrane region" description="Helical" evidence="2">
    <location>
        <begin position="223"/>
        <end position="240"/>
    </location>
</feature>
<dbReference type="Proteomes" id="UP000008021">
    <property type="component" value="Chromosome 1"/>
</dbReference>
<evidence type="ECO:0000256" key="1">
    <source>
        <dbReference type="SAM" id="MobiDB-lite"/>
    </source>
</evidence>
<dbReference type="HOGENOM" id="CLU_1079197_0_0_1"/>
<accession>A0A0E0CAA7</accession>
<dbReference type="Gramene" id="OMERI01G34240.3">
    <property type="protein sequence ID" value="OMERI01G34240.3"/>
    <property type="gene ID" value="OMERI01G34240"/>
</dbReference>
<protein>
    <submittedName>
        <fullName evidence="3">Uncharacterized protein</fullName>
    </submittedName>
</protein>
<reference evidence="3" key="1">
    <citation type="submission" date="2015-04" db="UniProtKB">
        <authorList>
            <consortium name="EnsemblPlants"/>
        </authorList>
    </citation>
    <scope>IDENTIFICATION</scope>
</reference>
<feature type="region of interest" description="Disordered" evidence="1">
    <location>
        <begin position="92"/>
        <end position="124"/>
    </location>
</feature>
<proteinExistence type="predicted"/>
<keyword evidence="4" id="KW-1185">Reference proteome</keyword>